<dbReference type="Proteomes" id="UP000250918">
    <property type="component" value="Unassembled WGS sequence"/>
</dbReference>
<dbReference type="Gene3D" id="1.25.40.10">
    <property type="entry name" value="Tetratricopeptide repeat domain"/>
    <property type="match status" value="2"/>
</dbReference>
<evidence type="ECO:0000313" key="2">
    <source>
        <dbReference type="EMBL" id="PWB74626.1"/>
    </source>
</evidence>
<gene>
    <name evidence="2" type="ORF">C3F09_03705</name>
</gene>
<proteinExistence type="predicted"/>
<organism evidence="2 3">
    <name type="scientific">candidate division GN15 bacterium</name>
    <dbReference type="NCBI Taxonomy" id="2072418"/>
    <lineage>
        <taxon>Bacteria</taxon>
        <taxon>candidate division GN15</taxon>
    </lineage>
</organism>
<sequence>MVRLFIFLLVLLPPGLNAAPAINGALCELGVYQADTAQGGKPVLLYRDTLELMKGIRATGFPVAFSLELEINTLDTGRIEYSAHVVTLAPNINTYAKEFQSPYGLTARLEPIIGKGGAAYTLTVRPLKPIAVDTAGCGYDHNRKGDFSFDPSANADIHFVARTYGDYLWNNIKYYLEDKYETFAKLNFFTLPGKYQVYLCPCPIRSVIWDKRFHTMVDPTRSGVFVIYTTTFNSADPMTMIQAAIYRNYGYAPPFLAEGMAGYLSFPSYDAKELLHSRKLLPLDSMLGTYYYLTADPHIADVTASSFCKYLIDEYKVDRFLDWYRKADDLNARQTLSAVFGKPVPEIEKDWRHYLDTLTFDAHQFAAAAMQSETMFQYPLMTRYRTEELKLVATRGDSLHVLSELGRACLFNGDYDGAVRWQGMLVALDTVPQPANIMTLATYRMMLGEYDSAYAELLRARQLDTANPVIAFNIAHCTLLKGDKAEAQRLFEALLGKANAGPASAESRVLLGNLLRESKLTVDQRRAIEYYSTAIQQLAMTTSGSFISAGSLMWTGIAYLGEGDTGSAQDYLSTALYLETRPFYQAMDYLWLGKTADLRGERDVAQRYYRMVLDSRAAEYHREEAKALLLKPYR</sequence>
<keyword evidence="1" id="KW-0732">Signal</keyword>
<evidence type="ECO:0000313" key="3">
    <source>
        <dbReference type="Proteomes" id="UP000250918"/>
    </source>
</evidence>
<accession>A0A855X5E8</accession>
<dbReference type="InterPro" id="IPR011990">
    <property type="entry name" value="TPR-like_helical_dom_sf"/>
</dbReference>
<protein>
    <recommendedName>
        <fullName evidence="4">Tetratricopeptide repeat protein</fullName>
    </recommendedName>
</protein>
<comment type="caution">
    <text evidence="2">The sequence shown here is derived from an EMBL/GenBank/DDBJ whole genome shotgun (WGS) entry which is preliminary data.</text>
</comment>
<dbReference type="AlphaFoldDB" id="A0A855X5E8"/>
<dbReference type="EMBL" id="PQAP01000026">
    <property type="protein sequence ID" value="PWB74626.1"/>
    <property type="molecule type" value="Genomic_DNA"/>
</dbReference>
<evidence type="ECO:0000256" key="1">
    <source>
        <dbReference type="SAM" id="SignalP"/>
    </source>
</evidence>
<dbReference type="SUPFAM" id="SSF81901">
    <property type="entry name" value="HCP-like"/>
    <property type="match status" value="1"/>
</dbReference>
<feature type="signal peptide" evidence="1">
    <location>
        <begin position="1"/>
        <end position="18"/>
    </location>
</feature>
<name>A0A855X5E8_9BACT</name>
<evidence type="ECO:0008006" key="4">
    <source>
        <dbReference type="Google" id="ProtNLM"/>
    </source>
</evidence>
<feature type="chain" id="PRO_5032712753" description="Tetratricopeptide repeat protein" evidence="1">
    <location>
        <begin position="19"/>
        <end position="634"/>
    </location>
</feature>
<reference evidence="2 3" key="1">
    <citation type="journal article" date="2018" name="ISME J.">
        <title>A methanotrophic archaeon couples anaerobic oxidation of methane to Fe(III) reduction.</title>
        <authorList>
            <person name="Cai C."/>
            <person name="Leu A.O."/>
            <person name="Xie G.J."/>
            <person name="Guo J."/>
            <person name="Feng Y."/>
            <person name="Zhao J.X."/>
            <person name="Tyson G.W."/>
            <person name="Yuan Z."/>
            <person name="Hu S."/>
        </authorList>
    </citation>
    <scope>NUCLEOTIDE SEQUENCE [LARGE SCALE GENOMIC DNA]</scope>
    <source>
        <strain evidence="2">FeB_12</strain>
    </source>
</reference>